<dbReference type="InterPro" id="IPR013087">
    <property type="entry name" value="Znf_C2H2_type"/>
</dbReference>
<accession>A0ABD1LDG9</accession>
<dbReference type="InterPro" id="IPR044303">
    <property type="entry name" value="ZAT1/4/9"/>
</dbReference>
<evidence type="ECO:0000313" key="4">
    <source>
        <dbReference type="EMBL" id="KAL2321567.1"/>
    </source>
</evidence>
<keyword evidence="1" id="KW-0479">Metal-binding</keyword>
<organism evidence="4 5">
    <name type="scientific">Flemingia macrophylla</name>
    <dbReference type="NCBI Taxonomy" id="520843"/>
    <lineage>
        <taxon>Eukaryota</taxon>
        <taxon>Viridiplantae</taxon>
        <taxon>Streptophyta</taxon>
        <taxon>Embryophyta</taxon>
        <taxon>Tracheophyta</taxon>
        <taxon>Spermatophyta</taxon>
        <taxon>Magnoliopsida</taxon>
        <taxon>eudicotyledons</taxon>
        <taxon>Gunneridae</taxon>
        <taxon>Pentapetalae</taxon>
        <taxon>rosids</taxon>
        <taxon>fabids</taxon>
        <taxon>Fabales</taxon>
        <taxon>Fabaceae</taxon>
        <taxon>Papilionoideae</taxon>
        <taxon>50 kb inversion clade</taxon>
        <taxon>NPAAA clade</taxon>
        <taxon>indigoferoid/millettioid clade</taxon>
        <taxon>Phaseoleae</taxon>
        <taxon>Flemingia</taxon>
    </lineage>
</organism>
<evidence type="ECO:0000313" key="5">
    <source>
        <dbReference type="Proteomes" id="UP001603857"/>
    </source>
</evidence>
<dbReference type="EMBL" id="JBGMDY010000009">
    <property type="protein sequence ID" value="KAL2321567.1"/>
    <property type="molecule type" value="Genomic_DNA"/>
</dbReference>
<reference evidence="4 5" key="1">
    <citation type="submission" date="2024-08" db="EMBL/GenBank/DDBJ databases">
        <title>Insights into the chromosomal genome structure of Flemingia macrophylla.</title>
        <authorList>
            <person name="Ding Y."/>
            <person name="Zhao Y."/>
            <person name="Bi W."/>
            <person name="Wu M."/>
            <person name="Zhao G."/>
            <person name="Gong Y."/>
            <person name="Li W."/>
            <person name="Zhang P."/>
        </authorList>
    </citation>
    <scope>NUCLEOTIDE SEQUENCE [LARGE SCALE GENOMIC DNA]</scope>
    <source>
        <strain evidence="4">DYQJB</strain>
        <tissue evidence="4">Leaf</tissue>
    </source>
</reference>
<dbReference type="GO" id="GO:0008270">
    <property type="term" value="F:zinc ion binding"/>
    <property type="evidence" value="ECO:0007669"/>
    <property type="project" value="UniProtKB-KW"/>
</dbReference>
<keyword evidence="1" id="KW-0863">Zinc-finger</keyword>
<proteinExistence type="predicted"/>
<dbReference type="SMART" id="SM00355">
    <property type="entry name" value="ZnF_C2H2"/>
    <property type="match status" value="2"/>
</dbReference>
<protein>
    <recommendedName>
        <fullName evidence="3">C2H2-type domain-containing protein</fullName>
    </recommendedName>
</protein>
<dbReference type="Proteomes" id="UP001603857">
    <property type="component" value="Unassembled WGS sequence"/>
</dbReference>
<evidence type="ECO:0000256" key="1">
    <source>
        <dbReference type="PROSITE-ProRule" id="PRU00042"/>
    </source>
</evidence>
<name>A0ABD1LDG9_9FABA</name>
<sequence>MERHKCKLCSRSFSNGRALGGHMKAHMANTSHSLSTSFSWSEEEKSVFYTLRENPKKSSKVAEDRESETESKNPTRQRSNNSSEEHVAMCLIMLSRDTWNAPPPKTSRTRSNHLFLTCNKPFRSSRSLAAHTNICTTNVNSNNKLFECPFCYKVFASGQALGGHKRSHLLPSSSSTSLRFKHAFIDLNLPAPIEDDNLSVLSDA</sequence>
<gene>
    <name evidence="4" type="ORF">Fmac_025946</name>
</gene>
<keyword evidence="5" id="KW-1185">Reference proteome</keyword>
<feature type="domain" description="C2H2-type" evidence="3">
    <location>
        <begin position="146"/>
        <end position="168"/>
    </location>
</feature>
<feature type="compositionally biased region" description="Basic and acidic residues" evidence="2">
    <location>
        <begin position="53"/>
        <end position="73"/>
    </location>
</feature>
<dbReference type="Pfam" id="PF13912">
    <property type="entry name" value="zf-C2H2_6"/>
    <property type="match status" value="2"/>
</dbReference>
<dbReference type="InterPro" id="IPR036236">
    <property type="entry name" value="Znf_C2H2_sf"/>
</dbReference>
<dbReference type="AlphaFoldDB" id="A0ABD1LDG9"/>
<feature type="domain" description="C2H2-type" evidence="3">
    <location>
        <begin position="4"/>
        <end position="31"/>
    </location>
</feature>
<dbReference type="PANTHER" id="PTHR46326">
    <property type="entry name" value="ZINC FINGER PROTEIN ZAT1-RELATED"/>
    <property type="match status" value="1"/>
</dbReference>
<evidence type="ECO:0000256" key="2">
    <source>
        <dbReference type="SAM" id="MobiDB-lite"/>
    </source>
</evidence>
<feature type="region of interest" description="Disordered" evidence="2">
    <location>
        <begin position="51"/>
        <end position="84"/>
    </location>
</feature>
<dbReference type="PROSITE" id="PS00028">
    <property type="entry name" value="ZINC_FINGER_C2H2_1"/>
    <property type="match status" value="2"/>
</dbReference>
<dbReference type="Gene3D" id="3.30.160.60">
    <property type="entry name" value="Classic Zinc Finger"/>
    <property type="match status" value="1"/>
</dbReference>
<dbReference type="PANTHER" id="PTHR46326:SF8">
    <property type="entry name" value="C2H2-LIKE ZINC FINGER PROTEIN"/>
    <property type="match status" value="1"/>
</dbReference>
<keyword evidence="1" id="KW-0862">Zinc</keyword>
<dbReference type="PROSITE" id="PS50157">
    <property type="entry name" value="ZINC_FINGER_C2H2_2"/>
    <property type="match status" value="2"/>
</dbReference>
<dbReference type="SUPFAM" id="SSF57667">
    <property type="entry name" value="beta-beta-alpha zinc fingers"/>
    <property type="match status" value="1"/>
</dbReference>
<comment type="caution">
    <text evidence="4">The sequence shown here is derived from an EMBL/GenBank/DDBJ whole genome shotgun (WGS) entry which is preliminary data.</text>
</comment>
<evidence type="ECO:0000259" key="3">
    <source>
        <dbReference type="PROSITE" id="PS50157"/>
    </source>
</evidence>